<dbReference type="InterPro" id="IPR028082">
    <property type="entry name" value="Peripla_BP_I"/>
</dbReference>
<name>A0ABT5VAT2_9BACI</name>
<dbReference type="PANTHER" id="PTHR35271">
    <property type="entry name" value="ABC TRANSPORTER, SUBSTRATE-BINDING LIPOPROTEIN-RELATED"/>
    <property type="match status" value="1"/>
</dbReference>
<evidence type="ECO:0000313" key="4">
    <source>
        <dbReference type="Proteomes" id="UP001148125"/>
    </source>
</evidence>
<sequence>MKKWMKFVGTAAVGLMALTACGGQQSSAPAEPEESNAGEEAPAEEEITFKIGATQIVEHPSLDAAYEGFQKALEDAGLSVSYDFQSAQGDQNNVHTIANNFVANNVDLIFTNSTVSTLGALNATNEIPIVFASVSDPVAAGLVTALDEPGENITGVIDLHPEFTQKTVQFIEEHFEGATVGIIIDSGEQNSIAQLEAVKAAMEGTSLTLVERSVDSSAVVAEAARSLADRVDVFLMTTDNTVVQGLGALVGVANDYDIPLIVGDPESLEGGGFATYGVDFFSIGYRAGEMAVQILKGEKVPSEINVEIPPELTLLINKKAAEEQGVEWNDQWEETAEVINN</sequence>
<evidence type="ECO:0000313" key="3">
    <source>
        <dbReference type="EMBL" id="MDE5412550.1"/>
    </source>
</evidence>
<dbReference type="Gene3D" id="3.40.50.2300">
    <property type="match status" value="2"/>
</dbReference>
<feature type="chain" id="PRO_5046704743" evidence="2">
    <location>
        <begin position="23"/>
        <end position="341"/>
    </location>
</feature>
<proteinExistence type="predicted"/>
<dbReference type="InterPro" id="IPR007487">
    <property type="entry name" value="ABC_transpt-TYRBP-like"/>
</dbReference>
<evidence type="ECO:0000256" key="1">
    <source>
        <dbReference type="SAM" id="MobiDB-lite"/>
    </source>
</evidence>
<accession>A0ABT5VAT2</accession>
<dbReference type="PANTHER" id="PTHR35271:SF1">
    <property type="entry name" value="ABC TRANSPORTER, SUBSTRATE-BINDING LIPOPROTEIN"/>
    <property type="match status" value="1"/>
</dbReference>
<dbReference type="CDD" id="cd06325">
    <property type="entry name" value="PBP1_ABC_unchar_transporter"/>
    <property type="match status" value="1"/>
</dbReference>
<dbReference type="Proteomes" id="UP001148125">
    <property type="component" value="Unassembled WGS sequence"/>
</dbReference>
<dbReference type="RefSeq" id="WP_275117181.1">
    <property type="nucleotide sequence ID" value="NZ_JAOTPO010000002.1"/>
</dbReference>
<dbReference type="SUPFAM" id="SSF53822">
    <property type="entry name" value="Periplasmic binding protein-like I"/>
    <property type="match status" value="1"/>
</dbReference>
<gene>
    <name evidence="3" type="ORF">N7Z68_04070</name>
</gene>
<dbReference type="PROSITE" id="PS51257">
    <property type="entry name" value="PROKAR_LIPOPROTEIN"/>
    <property type="match status" value="1"/>
</dbReference>
<evidence type="ECO:0000256" key="2">
    <source>
        <dbReference type="SAM" id="SignalP"/>
    </source>
</evidence>
<organism evidence="3 4">
    <name type="scientific">Alkalihalobacterium chitinilyticum</name>
    <dbReference type="NCBI Taxonomy" id="2980103"/>
    <lineage>
        <taxon>Bacteria</taxon>
        <taxon>Bacillati</taxon>
        <taxon>Bacillota</taxon>
        <taxon>Bacilli</taxon>
        <taxon>Bacillales</taxon>
        <taxon>Bacillaceae</taxon>
        <taxon>Alkalihalobacterium</taxon>
    </lineage>
</organism>
<reference evidence="3" key="1">
    <citation type="submission" date="2024-05" db="EMBL/GenBank/DDBJ databases">
        <title>Alkalihalobacillus sp. strain MEB203 novel alkaliphilic bacterium from Lonar Lake, India.</title>
        <authorList>
            <person name="Joshi A."/>
            <person name="Thite S."/>
            <person name="Mengade P."/>
        </authorList>
    </citation>
    <scope>NUCLEOTIDE SEQUENCE</scope>
    <source>
        <strain evidence="3">MEB 203</strain>
    </source>
</reference>
<protein>
    <submittedName>
        <fullName evidence="3">ABC transporter substrate-binding protein</fullName>
    </submittedName>
</protein>
<keyword evidence="4" id="KW-1185">Reference proteome</keyword>
<dbReference type="EMBL" id="JAOTPO010000002">
    <property type="protein sequence ID" value="MDE5412550.1"/>
    <property type="molecule type" value="Genomic_DNA"/>
</dbReference>
<dbReference type="Pfam" id="PF04392">
    <property type="entry name" value="ABC_sub_bind"/>
    <property type="match status" value="1"/>
</dbReference>
<feature type="signal peptide" evidence="2">
    <location>
        <begin position="1"/>
        <end position="22"/>
    </location>
</feature>
<feature type="region of interest" description="Disordered" evidence="1">
    <location>
        <begin position="23"/>
        <end position="42"/>
    </location>
</feature>
<feature type="compositionally biased region" description="Acidic residues" evidence="1">
    <location>
        <begin position="31"/>
        <end position="42"/>
    </location>
</feature>
<keyword evidence="2" id="KW-0732">Signal</keyword>
<comment type="caution">
    <text evidence="3">The sequence shown here is derived from an EMBL/GenBank/DDBJ whole genome shotgun (WGS) entry which is preliminary data.</text>
</comment>